<reference evidence="5" key="1">
    <citation type="journal article" date="2020" name="J Insects Food Feed">
        <title>The yellow mealworm (Tenebrio molitor) genome: a resource for the emerging insects as food and feed industry.</title>
        <authorList>
            <person name="Eriksson T."/>
            <person name="Andere A."/>
            <person name="Kelstrup H."/>
            <person name="Emery V."/>
            <person name="Picard C."/>
        </authorList>
    </citation>
    <scope>NUCLEOTIDE SEQUENCE</scope>
    <source>
        <strain evidence="5">Stoneville</strain>
        <tissue evidence="5">Whole head</tissue>
    </source>
</reference>
<feature type="signal peptide" evidence="3">
    <location>
        <begin position="1"/>
        <end position="16"/>
    </location>
</feature>
<comment type="caution">
    <text evidence="5">The sequence shown here is derived from an EMBL/GenBank/DDBJ whole genome shotgun (WGS) entry which is preliminary data.</text>
</comment>
<accession>A0A8J6HJW3</accession>
<keyword evidence="3" id="KW-0732">Signal</keyword>
<feature type="chain" id="PRO_5035165852" description="Chitin-binding type-4 domain-containing protein" evidence="3">
    <location>
        <begin position="17"/>
        <end position="469"/>
    </location>
</feature>
<keyword evidence="2" id="KW-0812">Transmembrane</keyword>
<feature type="region of interest" description="Disordered" evidence="1">
    <location>
        <begin position="433"/>
        <end position="469"/>
    </location>
</feature>
<keyword evidence="2" id="KW-0472">Membrane</keyword>
<dbReference type="EMBL" id="JABDTM020022766">
    <property type="protein sequence ID" value="KAH0815668.1"/>
    <property type="molecule type" value="Genomic_DNA"/>
</dbReference>
<dbReference type="AlphaFoldDB" id="A0A8J6HJW3"/>
<sequence>MLRILFFLTLGLLARSDDTTTVTTTTTQEYSSIYCDMFPEPSEVDEGNYGDAMCSLDGTYNEKLILTRILHTDEGQTFLSGAYSFPHTVVTRVQLFNFGRYHGATNAIDILNEGGTGGVEFYVDIFSGKGIRMILEIYGPAVETSASVNMLRPFLLVSLCVALITSEGTTADFATTPAIPETDSIVCDFFPEVSDVGDGYCELDDNSNSRLLLSKVLADEKRNRRGDSYYHFPNSYVTGVYLWNFGRHHAATSAIAIYNSQRGGYAEISYCLDKHILRLVKPQEGVDHARGARYYPKEGNKVYEMKYRLPKKACEHCVLQWRYIAGNNWGNCPNGTGAVGCGPQEFRACADITISGKATDDTMVPEEEPTQPEVPETSTVVAPPTPEESHSPITALILSLVSFLVVFLILSLLYIHFYQVGRQLKSWLKGDKSMGGETQAPLPPPRAKRNKSLDRDGLDEVDLKVESMA</sequence>
<evidence type="ECO:0000313" key="5">
    <source>
        <dbReference type="EMBL" id="KAH0815668.1"/>
    </source>
</evidence>
<dbReference type="Proteomes" id="UP000719412">
    <property type="component" value="Unassembled WGS sequence"/>
</dbReference>
<keyword evidence="6" id="KW-1185">Reference proteome</keyword>
<name>A0A8J6HJW3_TENMO</name>
<dbReference type="Pfam" id="PF03067">
    <property type="entry name" value="LPMO_10"/>
    <property type="match status" value="1"/>
</dbReference>
<feature type="transmembrane region" description="Helical" evidence="2">
    <location>
        <begin position="393"/>
        <end position="415"/>
    </location>
</feature>
<keyword evidence="2" id="KW-1133">Transmembrane helix</keyword>
<feature type="domain" description="Chitin-binding type-4" evidence="4">
    <location>
        <begin position="292"/>
        <end position="352"/>
    </location>
</feature>
<feature type="compositionally biased region" description="Basic and acidic residues" evidence="1">
    <location>
        <begin position="451"/>
        <end position="469"/>
    </location>
</feature>
<evidence type="ECO:0000256" key="2">
    <source>
        <dbReference type="SAM" id="Phobius"/>
    </source>
</evidence>
<evidence type="ECO:0000256" key="1">
    <source>
        <dbReference type="SAM" id="MobiDB-lite"/>
    </source>
</evidence>
<evidence type="ECO:0000259" key="4">
    <source>
        <dbReference type="Pfam" id="PF03067"/>
    </source>
</evidence>
<feature type="region of interest" description="Disordered" evidence="1">
    <location>
        <begin position="359"/>
        <end position="386"/>
    </location>
</feature>
<evidence type="ECO:0000256" key="3">
    <source>
        <dbReference type="SAM" id="SignalP"/>
    </source>
</evidence>
<feature type="compositionally biased region" description="Low complexity" evidence="1">
    <location>
        <begin position="371"/>
        <end position="381"/>
    </location>
</feature>
<proteinExistence type="predicted"/>
<organism evidence="5 6">
    <name type="scientific">Tenebrio molitor</name>
    <name type="common">Yellow mealworm beetle</name>
    <dbReference type="NCBI Taxonomy" id="7067"/>
    <lineage>
        <taxon>Eukaryota</taxon>
        <taxon>Metazoa</taxon>
        <taxon>Ecdysozoa</taxon>
        <taxon>Arthropoda</taxon>
        <taxon>Hexapoda</taxon>
        <taxon>Insecta</taxon>
        <taxon>Pterygota</taxon>
        <taxon>Neoptera</taxon>
        <taxon>Endopterygota</taxon>
        <taxon>Coleoptera</taxon>
        <taxon>Polyphaga</taxon>
        <taxon>Cucujiformia</taxon>
        <taxon>Tenebrionidae</taxon>
        <taxon>Tenebrio</taxon>
    </lineage>
</organism>
<reference evidence="5" key="2">
    <citation type="submission" date="2021-08" db="EMBL/GenBank/DDBJ databases">
        <authorList>
            <person name="Eriksson T."/>
        </authorList>
    </citation>
    <scope>NUCLEOTIDE SEQUENCE</scope>
    <source>
        <strain evidence="5">Stoneville</strain>
        <tissue evidence="5">Whole head</tissue>
    </source>
</reference>
<evidence type="ECO:0000313" key="6">
    <source>
        <dbReference type="Proteomes" id="UP000719412"/>
    </source>
</evidence>
<protein>
    <recommendedName>
        <fullName evidence="4">Chitin-binding type-4 domain-containing protein</fullName>
    </recommendedName>
</protein>
<gene>
    <name evidence="5" type="ORF">GEV33_007123</name>
</gene>
<dbReference type="InterPro" id="IPR004302">
    <property type="entry name" value="Cellulose/chitin-bd_N"/>
</dbReference>